<evidence type="ECO:0000256" key="1">
    <source>
        <dbReference type="ARBA" id="ARBA00023125"/>
    </source>
</evidence>
<dbReference type="EMBL" id="POUT01000021">
    <property type="protein sequence ID" value="PNG04605.1"/>
    <property type="molecule type" value="Genomic_DNA"/>
</dbReference>
<dbReference type="RefSeq" id="WP_037039213.1">
    <property type="nucleotide sequence ID" value="NZ_JAMOHU010000037.1"/>
</dbReference>
<dbReference type="GO" id="GO:0003677">
    <property type="term" value="F:DNA binding"/>
    <property type="evidence" value="ECO:0007669"/>
    <property type="project" value="UniProtKB-KW"/>
</dbReference>
<sequence>MSQNATKTLGKRIKSLRLAKEWTQADLAEALGCEPMTISRYERGSYAPGLEALEEMARALECSMESFFVTVAPASLPSEPSGQELRHSLCDIAYQTDDLDTLKEIVASAKKILARHKKSSR</sequence>
<accession>A0A2N8SQ42</accession>
<dbReference type="SUPFAM" id="SSF47413">
    <property type="entry name" value="lambda repressor-like DNA-binding domains"/>
    <property type="match status" value="1"/>
</dbReference>
<dbReference type="InterPro" id="IPR001387">
    <property type="entry name" value="Cro/C1-type_HTH"/>
</dbReference>
<organism evidence="3 4">
    <name type="scientific">Stutzerimonas stutzeri</name>
    <name type="common">Pseudomonas stutzeri</name>
    <dbReference type="NCBI Taxonomy" id="316"/>
    <lineage>
        <taxon>Bacteria</taxon>
        <taxon>Pseudomonadati</taxon>
        <taxon>Pseudomonadota</taxon>
        <taxon>Gammaproteobacteria</taxon>
        <taxon>Pseudomonadales</taxon>
        <taxon>Pseudomonadaceae</taxon>
        <taxon>Stutzerimonas</taxon>
    </lineage>
</organism>
<reference evidence="3 4" key="1">
    <citation type="submission" date="2018-01" db="EMBL/GenBank/DDBJ databases">
        <title>Denitrification phenotypes of diverse strains of Pseudomonas stutzeri.</title>
        <authorList>
            <person name="Milligan D.A."/>
            <person name="Bergaust L."/>
            <person name="Bakken L.R."/>
            <person name="Frostegard A."/>
        </authorList>
    </citation>
    <scope>NUCLEOTIDE SEQUENCE [LARGE SCALE GENOMIC DNA]</scope>
    <source>
        <strain evidence="3 4">24a75</strain>
    </source>
</reference>
<evidence type="ECO:0000259" key="2">
    <source>
        <dbReference type="PROSITE" id="PS50943"/>
    </source>
</evidence>
<dbReference type="CDD" id="cd00093">
    <property type="entry name" value="HTH_XRE"/>
    <property type="match status" value="1"/>
</dbReference>
<dbReference type="AlphaFoldDB" id="A0A2N8SQ42"/>
<dbReference type="SMART" id="SM00530">
    <property type="entry name" value="HTH_XRE"/>
    <property type="match status" value="1"/>
</dbReference>
<evidence type="ECO:0000313" key="4">
    <source>
        <dbReference type="Proteomes" id="UP000236023"/>
    </source>
</evidence>
<dbReference type="PANTHER" id="PTHR46558">
    <property type="entry name" value="TRACRIPTIONAL REGULATORY PROTEIN-RELATED-RELATED"/>
    <property type="match status" value="1"/>
</dbReference>
<dbReference type="Proteomes" id="UP000236023">
    <property type="component" value="Unassembled WGS sequence"/>
</dbReference>
<dbReference type="Pfam" id="PF01381">
    <property type="entry name" value="HTH_3"/>
    <property type="match status" value="1"/>
</dbReference>
<dbReference type="PROSITE" id="PS50943">
    <property type="entry name" value="HTH_CROC1"/>
    <property type="match status" value="1"/>
</dbReference>
<dbReference type="PANTHER" id="PTHR46558:SF4">
    <property type="entry name" value="DNA-BIDING PHAGE PROTEIN"/>
    <property type="match status" value="1"/>
</dbReference>
<dbReference type="InterPro" id="IPR010982">
    <property type="entry name" value="Lambda_DNA-bd_dom_sf"/>
</dbReference>
<gene>
    <name evidence="3" type="ORF">CXK94_21545</name>
</gene>
<keyword evidence="1" id="KW-0238">DNA-binding</keyword>
<protein>
    <submittedName>
        <fullName evidence="3">XRE family transcriptional regulator</fullName>
    </submittedName>
</protein>
<dbReference type="Gene3D" id="1.10.260.40">
    <property type="entry name" value="lambda repressor-like DNA-binding domains"/>
    <property type="match status" value="1"/>
</dbReference>
<comment type="caution">
    <text evidence="3">The sequence shown here is derived from an EMBL/GenBank/DDBJ whole genome shotgun (WGS) entry which is preliminary data.</text>
</comment>
<feature type="domain" description="HTH cro/C1-type" evidence="2">
    <location>
        <begin position="13"/>
        <end position="67"/>
    </location>
</feature>
<proteinExistence type="predicted"/>
<name>A0A2N8SQ42_STUST</name>
<evidence type="ECO:0000313" key="3">
    <source>
        <dbReference type="EMBL" id="PNG04605.1"/>
    </source>
</evidence>